<dbReference type="InterPro" id="IPR002364">
    <property type="entry name" value="Quin_OxRdtase/zeta-crystal_CS"/>
</dbReference>
<dbReference type="RefSeq" id="WP_237338860.1">
    <property type="nucleotide sequence ID" value="NZ_BAABCM010000002.1"/>
</dbReference>
<keyword evidence="9" id="KW-1185">Reference proteome</keyword>
<evidence type="ECO:0000256" key="4">
    <source>
        <dbReference type="ARBA" id="ARBA00022857"/>
    </source>
</evidence>
<dbReference type="PANTHER" id="PTHR44154">
    <property type="entry name" value="QUINONE OXIDOREDUCTASE"/>
    <property type="match status" value="1"/>
</dbReference>
<evidence type="ECO:0000313" key="8">
    <source>
        <dbReference type="EMBL" id="GAA3803647.1"/>
    </source>
</evidence>
<comment type="subcellular location">
    <subcellularLocation>
        <location evidence="1">Cytoplasm</location>
    </subcellularLocation>
</comment>
<protein>
    <submittedName>
        <fullName evidence="8">Zinc-binding dehydrogenase</fullName>
    </submittedName>
</protein>
<dbReference type="Pfam" id="PF00107">
    <property type="entry name" value="ADH_zinc_N"/>
    <property type="match status" value="1"/>
</dbReference>
<comment type="caution">
    <text evidence="8">The sequence shown here is derived from an EMBL/GenBank/DDBJ whole genome shotgun (WGS) entry which is preliminary data.</text>
</comment>
<dbReference type="PANTHER" id="PTHR44154:SF1">
    <property type="entry name" value="QUINONE OXIDOREDUCTASE"/>
    <property type="match status" value="1"/>
</dbReference>
<dbReference type="InterPro" id="IPR036291">
    <property type="entry name" value="NAD(P)-bd_dom_sf"/>
</dbReference>
<proteinExistence type="predicted"/>
<gene>
    <name evidence="8" type="ORF">GCM10022380_21470</name>
</gene>
<comment type="subunit">
    <text evidence="2">Homotetramer.</text>
</comment>
<dbReference type="Gene3D" id="3.40.50.720">
    <property type="entry name" value="NAD(P)-binding Rossmann-like Domain"/>
    <property type="match status" value="1"/>
</dbReference>
<dbReference type="InterPro" id="IPR013149">
    <property type="entry name" value="ADH-like_C"/>
</dbReference>
<evidence type="ECO:0000313" key="9">
    <source>
        <dbReference type="Proteomes" id="UP001501624"/>
    </source>
</evidence>
<dbReference type="InterPro" id="IPR011032">
    <property type="entry name" value="GroES-like_sf"/>
</dbReference>
<sequence length="323" mass="32979">MRVVQVVGFGGPEVLVPGEAADPVPGTGQVVVEVAVAGLSFVETQIRRGTDRWHERPRLPYVPGSLVAGRVDAVGDQVDPAWLGRRVVAGTGEAGGFAERAVAAVADLFPVPDDLGLPEATALHSDGSTALGLVENAGIAAGEWVLVEAAAGGVGSLLVQLARAAGARVVGAAGGSRKLELVRELGADVVVDYTQPGWAKEVLDATGGAGADLVFDGVGGAIGQAAFEVTRRGGRFSVHGAASGEPTSVDPDDARERGVTVIGIEQLFEFPPNVARWAGQMMSRAAAGLVRPVIGQTFPLERAADAHAAVENRTTVGKTLLVL</sequence>
<dbReference type="CDD" id="cd08244">
    <property type="entry name" value="MDR_enoyl_red"/>
    <property type="match status" value="1"/>
</dbReference>
<dbReference type="Pfam" id="PF08240">
    <property type="entry name" value="ADH_N"/>
    <property type="match status" value="1"/>
</dbReference>
<evidence type="ECO:0000259" key="7">
    <source>
        <dbReference type="SMART" id="SM00829"/>
    </source>
</evidence>
<dbReference type="SMART" id="SM00829">
    <property type="entry name" value="PKS_ER"/>
    <property type="match status" value="1"/>
</dbReference>
<keyword evidence="5" id="KW-0694">RNA-binding</keyword>
<dbReference type="InterPro" id="IPR013154">
    <property type="entry name" value="ADH-like_N"/>
</dbReference>
<accession>A0ABP7HW16</accession>
<dbReference type="PROSITE" id="PS01162">
    <property type="entry name" value="QOR_ZETA_CRYSTAL"/>
    <property type="match status" value="1"/>
</dbReference>
<evidence type="ECO:0000256" key="1">
    <source>
        <dbReference type="ARBA" id="ARBA00004496"/>
    </source>
</evidence>
<feature type="domain" description="Enoyl reductase (ER)" evidence="7">
    <location>
        <begin position="10"/>
        <end position="321"/>
    </location>
</feature>
<reference evidence="9" key="1">
    <citation type="journal article" date="2019" name="Int. J. Syst. Evol. Microbiol.">
        <title>The Global Catalogue of Microorganisms (GCM) 10K type strain sequencing project: providing services to taxonomists for standard genome sequencing and annotation.</title>
        <authorList>
            <consortium name="The Broad Institute Genomics Platform"/>
            <consortium name="The Broad Institute Genome Sequencing Center for Infectious Disease"/>
            <person name="Wu L."/>
            <person name="Ma J."/>
        </authorList>
    </citation>
    <scope>NUCLEOTIDE SEQUENCE [LARGE SCALE GENOMIC DNA]</scope>
    <source>
        <strain evidence="9">JCM 17017</strain>
    </source>
</reference>
<name>A0ABP7HW16_9PSEU</name>
<dbReference type="SUPFAM" id="SSF50129">
    <property type="entry name" value="GroES-like"/>
    <property type="match status" value="1"/>
</dbReference>
<dbReference type="InterPro" id="IPR051603">
    <property type="entry name" value="Zinc-ADH_QOR/CCCR"/>
</dbReference>
<keyword evidence="3" id="KW-0963">Cytoplasm</keyword>
<evidence type="ECO:0000256" key="2">
    <source>
        <dbReference type="ARBA" id="ARBA00011881"/>
    </source>
</evidence>
<dbReference type="EMBL" id="BAABCM010000002">
    <property type="protein sequence ID" value="GAA3803647.1"/>
    <property type="molecule type" value="Genomic_DNA"/>
</dbReference>
<organism evidence="8 9">
    <name type="scientific">Amycolatopsis tucumanensis</name>
    <dbReference type="NCBI Taxonomy" id="401106"/>
    <lineage>
        <taxon>Bacteria</taxon>
        <taxon>Bacillati</taxon>
        <taxon>Actinomycetota</taxon>
        <taxon>Actinomycetes</taxon>
        <taxon>Pseudonocardiales</taxon>
        <taxon>Pseudonocardiaceae</taxon>
        <taxon>Amycolatopsis</taxon>
    </lineage>
</organism>
<evidence type="ECO:0000256" key="5">
    <source>
        <dbReference type="ARBA" id="ARBA00022884"/>
    </source>
</evidence>
<evidence type="ECO:0000256" key="6">
    <source>
        <dbReference type="ARBA" id="ARBA00022990"/>
    </source>
</evidence>
<evidence type="ECO:0000256" key="3">
    <source>
        <dbReference type="ARBA" id="ARBA00022490"/>
    </source>
</evidence>
<dbReference type="Proteomes" id="UP001501624">
    <property type="component" value="Unassembled WGS sequence"/>
</dbReference>
<dbReference type="InterPro" id="IPR020843">
    <property type="entry name" value="ER"/>
</dbReference>
<dbReference type="Gene3D" id="3.90.180.10">
    <property type="entry name" value="Medium-chain alcohol dehydrogenases, catalytic domain"/>
    <property type="match status" value="1"/>
</dbReference>
<dbReference type="SUPFAM" id="SSF51735">
    <property type="entry name" value="NAD(P)-binding Rossmann-fold domains"/>
    <property type="match status" value="1"/>
</dbReference>
<keyword evidence="6" id="KW-0007">Acetylation</keyword>
<keyword evidence="4" id="KW-0521">NADP</keyword>